<keyword evidence="12" id="KW-0278">Fertilization</keyword>
<dbReference type="PROSITE" id="PS51448">
    <property type="entry name" value="P_TREFOIL_2"/>
    <property type="match status" value="1"/>
</dbReference>
<protein>
    <recommendedName>
        <fullName evidence="20">Zona pellucida sperm-binding protein 4</fullName>
    </recommendedName>
</protein>
<keyword evidence="6" id="KW-0812">Transmembrane</keyword>
<evidence type="ECO:0000256" key="1">
    <source>
        <dbReference type="ARBA" id="ARBA00004251"/>
    </source>
</evidence>
<reference evidence="18" key="1">
    <citation type="submission" date="2021-06" db="EMBL/GenBank/DDBJ databases">
        <authorList>
            <consortium name="Wellcome Sanger Institute Data Sharing"/>
        </authorList>
    </citation>
    <scope>NUCLEOTIDE SEQUENCE [LARGE SCALE GENOMIC DNA]</scope>
</reference>
<reference evidence="18" key="2">
    <citation type="submission" date="2025-08" db="UniProtKB">
        <authorList>
            <consortium name="Ensembl"/>
        </authorList>
    </citation>
    <scope>IDENTIFICATION</scope>
</reference>
<evidence type="ECO:0000259" key="16">
    <source>
        <dbReference type="PROSITE" id="PS51034"/>
    </source>
</evidence>
<evidence type="ECO:0000313" key="18">
    <source>
        <dbReference type="Ensembl" id="ENSECRP00000001167.1"/>
    </source>
</evidence>
<dbReference type="Gene3D" id="2.60.40.4100">
    <property type="entry name" value="Zona pellucida, ZP-C domain"/>
    <property type="match status" value="1"/>
</dbReference>
<dbReference type="SUPFAM" id="SSF57492">
    <property type="entry name" value="Trefoil"/>
    <property type="match status" value="1"/>
</dbReference>
<evidence type="ECO:0008006" key="20">
    <source>
        <dbReference type="Google" id="ProtNLM"/>
    </source>
</evidence>
<dbReference type="GO" id="GO:0005886">
    <property type="term" value="C:plasma membrane"/>
    <property type="evidence" value="ECO:0007669"/>
    <property type="project" value="UniProtKB-SubCell"/>
</dbReference>
<evidence type="ECO:0000256" key="10">
    <source>
        <dbReference type="ARBA" id="ARBA00023157"/>
    </source>
</evidence>
<feature type="region of interest" description="Disordered" evidence="15">
    <location>
        <begin position="511"/>
        <end position="538"/>
    </location>
</feature>
<feature type="disulfide bond" evidence="14">
    <location>
        <begin position="173"/>
        <end position="199"/>
    </location>
</feature>
<comment type="caution">
    <text evidence="14">Lacks conserved residue(s) required for the propagation of feature annotation.</text>
</comment>
<dbReference type="GeneTree" id="ENSGT00940000163253"/>
<dbReference type="Gene3D" id="4.10.110.10">
    <property type="entry name" value="Spasmolytic Protein, domain 1"/>
    <property type="match status" value="1"/>
</dbReference>
<dbReference type="InterPro" id="IPR055356">
    <property type="entry name" value="ZP-N"/>
</dbReference>
<evidence type="ECO:0000256" key="11">
    <source>
        <dbReference type="ARBA" id="ARBA00023180"/>
    </source>
</evidence>
<dbReference type="GO" id="GO:0035804">
    <property type="term" value="F:structural constituent of egg coat"/>
    <property type="evidence" value="ECO:0007669"/>
    <property type="project" value="TreeGrafter"/>
</dbReference>
<dbReference type="CDD" id="cd00111">
    <property type="entry name" value="Trefoil"/>
    <property type="match status" value="1"/>
</dbReference>
<dbReference type="Pfam" id="PF22821">
    <property type="entry name" value="ZP1_ZP4_Ig-like"/>
    <property type="match status" value="1"/>
</dbReference>
<dbReference type="InterPro" id="IPR042235">
    <property type="entry name" value="ZP-C_dom"/>
</dbReference>
<dbReference type="PANTHER" id="PTHR23343:SF117">
    <property type="entry name" value="ZONA PELLUCIDA SPERM-BINDING PROTEIN 4-LIKE ISOFORM X1"/>
    <property type="match status" value="1"/>
</dbReference>
<comment type="subcellular location">
    <subcellularLocation>
        <location evidence="1">Cell membrane</location>
        <topology evidence="1">Single-pass type I membrane protein</topology>
    </subcellularLocation>
    <subcellularLocation>
        <location evidence="13">Zona pellucida</location>
    </subcellularLocation>
</comment>
<feature type="domain" description="ZP" evidence="16">
    <location>
        <begin position="213"/>
        <end position="479"/>
    </location>
</feature>
<dbReference type="Proteomes" id="UP000694620">
    <property type="component" value="Chromosome 4"/>
</dbReference>
<dbReference type="Pfam" id="PF00100">
    <property type="entry name" value="Zona_pellucida"/>
    <property type="match status" value="1"/>
</dbReference>
<dbReference type="InterPro" id="IPR001507">
    <property type="entry name" value="ZP_dom"/>
</dbReference>
<dbReference type="InterPro" id="IPR044913">
    <property type="entry name" value="P_trefoil_dom_sf"/>
</dbReference>
<dbReference type="GO" id="GO:0060468">
    <property type="term" value="P:prevention of polyspermy"/>
    <property type="evidence" value="ECO:0007669"/>
    <property type="project" value="TreeGrafter"/>
</dbReference>
<evidence type="ECO:0000256" key="6">
    <source>
        <dbReference type="ARBA" id="ARBA00022692"/>
    </source>
</evidence>
<feature type="domain" description="P-type" evidence="17">
    <location>
        <begin position="171"/>
        <end position="211"/>
    </location>
</feature>
<evidence type="ECO:0000256" key="8">
    <source>
        <dbReference type="ARBA" id="ARBA00022989"/>
    </source>
</evidence>
<evidence type="ECO:0000256" key="4">
    <source>
        <dbReference type="ARBA" id="ARBA00022530"/>
    </source>
</evidence>
<dbReference type="GO" id="GO:0032190">
    <property type="term" value="F:acrosin binding"/>
    <property type="evidence" value="ECO:0007669"/>
    <property type="project" value="TreeGrafter"/>
</dbReference>
<dbReference type="InterPro" id="IPR055355">
    <property type="entry name" value="ZP-C"/>
</dbReference>
<sequence length="538" mass="59897">MGRMVAVQQAPKKCGYHLAEAKKISLLIPYKACDVKIMDHHYSLVVAYTPTNGVQRRITVQCPVIGKPPSPLEAGVSCDEDCMSIDLPMGPLDQVKVVDEYHNAVTVKQSVHCGYNLSSSVGKLHFSAYYKACHVKIQNGSYSLTVLYTTFMGTHGEVQLKCPVHDLIFHQGCDLPRKRQVQCGPAGIAPSVCHSKGCCVDPQTSHCFYPMDTCTSDGHFVFAVYRTSSKPDVDPGSLYVSNHSCAPVICTPDFAIFKIPLTGCGTHRFVIGETSIYLADVFGKRYKNTQMYGQILRHAPYHLQVECRYSKGTHASTGYMVVNSPALPEVVVSSGTVGVVLRIAKDDGYTTYFPNTQVPLRFLLGSKIHLEVKIVNPPTPEVVLLVHYCIAYPRSSENVWVLMYNGCPNALDYGTGLHLKDHNWQPVPKHTRRFDVTTFQFMNAKENLLDEEIYFMCSTEICSHKESCVEGCFDGRQMTVPQSEWGRLCAGKPCPRQLRVERAIADHGSLRWRDAPSSQEASARSFKGFSRLNSNEME</sequence>
<keyword evidence="4" id="KW-0272">Extracellular matrix</keyword>
<evidence type="ECO:0000313" key="19">
    <source>
        <dbReference type="Proteomes" id="UP000694620"/>
    </source>
</evidence>
<keyword evidence="7" id="KW-0732">Signal</keyword>
<evidence type="ECO:0000256" key="9">
    <source>
        <dbReference type="ARBA" id="ARBA00023136"/>
    </source>
</evidence>
<evidence type="ECO:0000256" key="7">
    <source>
        <dbReference type="ARBA" id="ARBA00022729"/>
    </source>
</evidence>
<feature type="disulfide bond" evidence="14">
    <location>
        <begin position="183"/>
        <end position="198"/>
    </location>
</feature>
<dbReference type="SMART" id="SM00241">
    <property type="entry name" value="ZP"/>
    <property type="match status" value="1"/>
</dbReference>
<evidence type="ECO:0000256" key="2">
    <source>
        <dbReference type="ARBA" id="ARBA00022475"/>
    </source>
</evidence>
<dbReference type="InterPro" id="IPR000519">
    <property type="entry name" value="P_trefoil_dom"/>
</dbReference>
<evidence type="ECO:0000256" key="14">
    <source>
        <dbReference type="PROSITE-ProRule" id="PRU00779"/>
    </source>
</evidence>
<keyword evidence="5" id="KW-0165">Cleavage on pair of basic residues</keyword>
<dbReference type="Gene3D" id="2.60.40.3210">
    <property type="entry name" value="Zona pellucida, ZP-N domain"/>
    <property type="match status" value="1"/>
</dbReference>
<keyword evidence="11" id="KW-0325">Glycoprotein</keyword>
<evidence type="ECO:0000256" key="5">
    <source>
        <dbReference type="ARBA" id="ARBA00022685"/>
    </source>
</evidence>
<dbReference type="Pfam" id="PF23344">
    <property type="entry name" value="ZP-N"/>
    <property type="match status" value="1"/>
</dbReference>
<name>A0A8C4RDZ0_ERPCA</name>
<dbReference type="Ensembl" id="ENSECRT00000001190.1">
    <property type="protein sequence ID" value="ENSECRP00000001167.1"/>
    <property type="gene ID" value="ENSECRG00000000810.1"/>
</dbReference>
<keyword evidence="9" id="KW-0472">Membrane</keyword>
<evidence type="ECO:0000256" key="12">
    <source>
        <dbReference type="ARBA" id="ARBA00023279"/>
    </source>
</evidence>
<keyword evidence="19" id="KW-1185">Reference proteome</keyword>
<reference evidence="18" key="3">
    <citation type="submission" date="2025-09" db="UniProtKB">
        <authorList>
            <consortium name="Ensembl"/>
        </authorList>
    </citation>
    <scope>IDENTIFICATION</scope>
</reference>
<evidence type="ECO:0000256" key="15">
    <source>
        <dbReference type="SAM" id="MobiDB-lite"/>
    </source>
</evidence>
<organism evidence="18 19">
    <name type="scientific">Erpetoichthys calabaricus</name>
    <name type="common">Rope fish</name>
    <name type="synonym">Calamoichthys calabaricus</name>
    <dbReference type="NCBI Taxonomy" id="27687"/>
    <lineage>
        <taxon>Eukaryota</taxon>
        <taxon>Metazoa</taxon>
        <taxon>Chordata</taxon>
        <taxon>Craniata</taxon>
        <taxon>Vertebrata</taxon>
        <taxon>Euteleostomi</taxon>
        <taxon>Actinopterygii</taxon>
        <taxon>Polypteriformes</taxon>
        <taxon>Polypteridae</taxon>
        <taxon>Erpetoichthys</taxon>
    </lineage>
</organism>
<keyword evidence="2" id="KW-1003">Cell membrane</keyword>
<evidence type="ECO:0000256" key="3">
    <source>
        <dbReference type="ARBA" id="ARBA00022525"/>
    </source>
</evidence>
<dbReference type="InterPro" id="IPR051148">
    <property type="entry name" value="Zona_Pellucida_Domain_gp"/>
</dbReference>
<dbReference type="PROSITE" id="PS51034">
    <property type="entry name" value="ZP_2"/>
    <property type="match status" value="1"/>
</dbReference>
<evidence type="ECO:0000259" key="17">
    <source>
        <dbReference type="PROSITE" id="PS51448"/>
    </source>
</evidence>
<evidence type="ECO:0000256" key="13">
    <source>
        <dbReference type="ARBA" id="ARBA00024183"/>
    </source>
</evidence>
<proteinExistence type="predicted"/>
<dbReference type="AlphaFoldDB" id="A0A8C4RDZ0"/>
<keyword evidence="8" id="KW-1133">Transmembrane helix</keyword>
<dbReference type="PANTHER" id="PTHR23343">
    <property type="entry name" value="ZONA PELLUCIDA SPERM-BINDING PROTEIN"/>
    <property type="match status" value="1"/>
</dbReference>
<dbReference type="InterPro" id="IPR054554">
    <property type="entry name" value="ZP1/4_Ig-like"/>
</dbReference>
<dbReference type="Pfam" id="PF00088">
    <property type="entry name" value="Trefoil"/>
    <property type="match status" value="1"/>
</dbReference>
<keyword evidence="10 14" id="KW-1015">Disulfide bond</keyword>
<keyword evidence="3" id="KW-0964">Secreted</keyword>
<dbReference type="GO" id="GO:0035805">
    <property type="term" value="C:egg coat"/>
    <property type="evidence" value="ECO:0007669"/>
    <property type="project" value="UniProtKB-SubCell"/>
</dbReference>
<dbReference type="SMART" id="SM00018">
    <property type="entry name" value="PD"/>
    <property type="match status" value="1"/>
</dbReference>
<dbReference type="GO" id="GO:0007339">
    <property type="term" value="P:binding of sperm to zona pellucida"/>
    <property type="evidence" value="ECO:0007669"/>
    <property type="project" value="TreeGrafter"/>
</dbReference>
<accession>A0A8C4RDZ0</accession>